<reference evidence="2 3" key="1">
    <citation type="submission" date="2019-06" db="EMBL/GenBank/DDBJ databases">
        <title>Genome Sequence of the Brown Rot Fungal Pathogen Monilinia fructicola.</title>
        <authorList>
            <person name="De Miccolis Angelini R.M."/>
            <person name="Landi L."/>
            <person name="Abate D."/>
            <person name="Pollastro S."/>
            <person name="Romanazzi G."/>
            <person name="Faretra F."/>
        </authorList>
    </citation>
    <scope>NUCLEOTIDE SEQUENCE [LARGE SCALE GENOMIC DNA]</scope>
    <source>
        <strain evidence="2 3">Mfrc123</strain>
    </source>
</reference>
<organism evidence="2 3">
    <name type="scientific">Monilinia fructicola</name>
    <name type="common">Brown rot fungus</name>
    <name type="synonym">Ciboria fructicola</name>
    <dbReference type="NCBI Taxonomy" id="38448"/>
    <lineage>
        <taxon>Eukaryota</taxon>
        <taxon>Fungi</taxon>
        <taxon>Dikarya</taxon>
        <taxon>Ascomycota</taxon>
        <taxon>Pezizomycotina</taxon>
        <taxon>Leotiomycetes</taxon>
        <taxon>Helotiales</taxon>
        <taxon>Sclerotiniaceae</taxon>
        <taxon>Monilinia</taxon>
    </lineage>
</organism>
<proteinExistence type="predicted"/>
<keyword evidence="3" id="KW-1185">Reference proteome</keyword>
<name>A0A5M9K5A4_MONFR</name>
<feature type="region of interest" description="Disordered" evidence="1">
    <location>
        <begin position="52"/>
        <end position="93"/>
    </location>
</feature>
<dbReference type="AlphaFoldDB" id="A0A5M9K5A4"/>
<dbReference type="Proteomes" id="UP000322873">
    <property type="component" value="Unassembled WGS sequence"/>
</dbReference>
<gene>
    <name evidence="2" type="ORF">EYC84_004508</name>
</gene>
<evidence type="ECO:0000313" key="2">
    <source>
        <dbReference type="EMBL" id="KAA8575336.1"/>
    </source>
</evidence>
<feature type="compositionally biased region" description="Low complexity" evidence="1">
    <location>
        <begin position="73"/>
        <end position="82"/>
    </location>
</feature>
<protein>
    <submittedName>
        <fullName evidence="2">Uncharacterized protein</fullName>
    </submittedName>
</protein>
<evidence type="ECO:0000256" key="1">
    <source>
        <dbReference type="SAM" id="MobiDB-lite"/>
    </source>
</evidence>
<evidence type="ECO:0000313" key="3">
    <source>
        <dbReference type="Proteomes" id="UP000322873"/>
    </source>
</evidence>
<comment type="caution">
    <text evidence="2">The sequence shown here is derived from an EMBL/GenBank/DDBJ whole genome shotgun (WGS) entry which is preliminary data.</text>
</comment>
<accession>A0A5M9K5A4</accession>
<dbReference type="EMBL" id="VICG01000002">
    <property type="protein sequence ID" value="KAA8575336.1"/>
    <property type="molecule type" value="Genomic_DNA"/>
</dbReference>
<sequence>MDTVVLYDMLYAIHPIPILSQCKLHQVKIPTKMPPNFSFYLGYNCDILTKSSKSSKTSFPSIPFTDAYEEPRPSSSRSPKTVDTPKKTPPIQV</sequence>